<evidence type="ECO:0000256" key="1">
    <source>
        <dbReference type="SAM" id="Phobius"/>
    </source>
</evidence>
<name>A0A0E0K497_ORYPU</name>
<dbReference type="HOGENOM" id="CLU_2268187_0_0_1"/>
<dbReference type="Gramene" id="OPUNC02G27350.1">
    <property type="protein sequence ID" value="OPUNC02G27350.1"/>
    <property type="gene ID" value="OPUNC02G27350"/>
</dbReference>
<proteinExistence type="predicted"/>
<protein>
    <submittedName>
        <fullName evidence="2">Uncharacterized protein</fullName>
    </submittedName>
</protein>
<keyword evidence="1" id="KW-0812">Transmembrane</keyword>
<sequence>MQRKIGAASEGSMSQVVECKSLKQGGRVFFKCESNEQFVPNSCTFFKWLDSYQRMVEGMELDVNEEAVLPVARTIDAEEVLIDEGKMEKLSKWMKLLVLINIPQIVLIVIVVFILLMK</sequence>
<keyword evidence="1" id="KW-1133">Transmembrane helix</keyword>
<reference evidence="2" key="1">
    <citation type="submission" date="2015-04" db="UniProtKB">
        <authorList>
            <consortium name="EnsemblPlants"/>
        </authorList>
    </citation>
    <scope>IDENTIFICATION</scope>
</reference>
<dbReference type="Proteomes" id="UP000026962">
    <property type="component" value="Chromosome 2"/>
</dbReference>
<evidence type="ECO:0000313" key="2">
    <source>
        <dbReference type="EnsemblPlants" id="OPUNC02G27350.1"/>
    </source>
</evidence>
<accession>A0A0E0K497</accession>
<organism evidence="2">
    <name type="scientific">Oryza punctata</name>
    <name type="common">Red rice</name>
    <dbReference type="NCBI Taxonomy" id="4537"/>
    <lineage>
        <taxon>Eukaryota</taxon>
        <taxon>Viridiplantae</taxon>
        <taxon>Streptophyta</taxon>
        <taxon>Embryophyta</taxon>
        <taxon>Tracheophyta</taxon>
        <taxon>Spermatophyta</taxon>
        <taxon>Magnoliopsida</taxon>
        <taxon>Liliopsida</taxon>
        <taxon>Poales</taxon>
        <taxon>Poaceae</taxon>
        <taxon>BOP clade</taxon>
        <taxon>Oryzoideae</taxon>
        <taxon>Oryzeae</taxon>
        <taxon>Oryzinae</taxon>
        <taxon>Oryza</taxon>
    </lineage>
</organism>
<evidence type="ECO:0000313" key="3">
    <source>
        <dbReference type="Proteomes" id="UP000026962"/>
    </source>
</evidence>
<keyword evidence="3" id="KW-1185">Reference proteome</keyword>
<feature type="transmembrane region" description="Helical" evidence="1">
    <location>
        <begin position="96"/>
        <end position="117"/>
    </location>
</feature>
<dbReference type="EnsemblPlants" id="OPUNC02G27350.1">
    <property type="protein sequence ID" value="OPUNC02G27350.1"/>
    <property type="gene ID" value="OPUNC02G27350"/>
</dbReference>
<reference evidence="2" key="2">
    <citation type="submission" date="2018-05" db="EMBL/GenBank/DDBJ databases">
        <title>OpunRS2 (Oryza punctata Reference Sequence Version 2).</title>
        <authorList>
            <person name="Zhang J."/>
            <person name="Kudrna D."/>
            <person name="Lee S."/>
            <person name="Talag J."/>
            <person name="Welchert J."/>
            <person name="Wing R.A."/>
        </authorList>
    </citation>
    <scope>NUCLEOTIDE SEQUENCE [LARGE SCALE GENOMIC DNA]</scope>
</reference>
<keyword evidence="1" id="KW-0472">Membrane</keyword>
<dbReference type="AlphaFoldDB" id="A0A0E0K497"/>